<reference evidence="1" key="1">
    <citation type="submission" date="2018-05" db="EMBL/GenBank/DDBJ databases">
        <authorList>
            <person name="Lanie J.A."/>
            <person name="Ng W.-L."/>
            <person name="Kazmierczak K.M."/>
            <person name="Andrzejewski T.M."/>
            <person name="Davidsen T.M."/>
            <person name="Wayne K.J."/>
            <person name="Tettelin H."/>
            <person name="Glass J.I."/>
            <person name="Rusch D."/>
            <person name="Podicherti R."/>
            <person name="Tsui H.-C.T."/>
            <person name="Winkler M.E."/>
        </authorList>
    </citation>
    <scope>NUCLEOTIDE SEQUENCE</scope>
</reference>
<protein>
    <submittedName>
        <fullName evidence="1">Uncharacterized protein</fullName>
    </submittedName>
</protein>
<organism evidence="1">
    <name type="scientific">marine metagenome</name>
    <dbReference type="NCBI Taxonomy" id="408172"/>
    <lineage>
        <taxon>unclassified sequences</taxon>
        <taxon>metagenomes</taxon>
        <taxon>ecological metagenomes</taxon>
    </lineage>
</organism>
<feature type="non-terminal residue" evidence="1">
    <location>
        <position position="1"/>
    </location>
</feature>
<gene>
    <name evidence="1" type="ORF">METZ01_LOCUS82509</name>
</gene>
<dbReference type="EMBL" id="UINC01006792">
    <property type="protein sequence ID" value="SVA29655.1"/>
    <property type="molecule type" value="Genomic_DNA"/>
</dbReference>
<evidence type="ECO:0000313" key="1">
    <source>
        <dbReference type="EMBL" id="SVA29655.1"/>
    </source>
</evidence>
<dbReference type="AlphaFoldDB" id="A0A381UNA4"/>
<accession>A0A381UNA4</accession>
<name>A0A381UNA4_9ZZZZ</name>
<proteinExistence type="predicted"/>
<sequence>VVEPKFHLTQKTAMWQVEMIDVG</sequence>